<reference evidence="2" key="1">
    <citation type="submission" date="2022-07" db="EMBL/GenBank/DDBJ databases">
        <title>Taxonomic analysis of Microcella humidisoli nov. sp., isolated from riverside soil.</title>
        <authorList>
            <person name="Molina K.M."/>
            <person name="Kim S.B."/>
        </authorList>
    </citation>
    <scope>NUCLEOTIDE SEQUENCE</scope>
    <source>
        <strain evidence="2">MMS21-STM10</strain>
    </source>
</reference>
<evidence type="ECO:0000313" key="2">
    <source>
        <dbReference type="EMBL" id="UTT61528.1"/>
    </source>
</evidence>
<name>A0ABY5FTG8_9MICO</name>
<dbReference type="Proteomes" id="UP001060039">
    <property type="component" value="Chromosome"/>
</dbReference>
<dbReference type="EMBL" id="CP101497">
    <property type="protein sequence ID" value="UTT61528.1"/>
    <property type="molecule type" value="Genomic_DNA"/>
</dbReference>
<evidence type="ECO:0000313" key="3">
    <source>
        <dbReference type="Proteomes" id="UP001060039"/>
    </source>
</evidence>
<proteinExistence type="predicted"/>
<organism evidence="2 3">
    <name type="scientific">Microcella humidisoli</name>
    <dbReference type="NCBI Taxonomy" id="2963406"/>
    <lineage>
        <taxon>Bacteria</taxon>
        <taxon>Bacillati</taxon>
        <taxon>Actinomycetota</taxon>
        <taxon>Actinomycetes</taxon>
        <taxon>Micrococcales</taxon>
        <taxon>Microbacteriaceae</taxon>
        <taxon>Microcella</taxon>
    </lineage>
</organism>
<evidence type="ECO:0000256" key="1">
    <source>
        <dbReference type="SAM" id="MobiDB-lite"/>
    </source>
</evidence>
<keyword evidence="3" id="KW-1185">Reference proteome</keyword>
<dbReference type="RefSeq" id="WP_255158488.1">
    <property type="nucleotide sequence ID" value="NZ_CP101497.1"/>
</dbReference>
<feature type="region of interest" description="Disordered" evidence="1">
    <location>
        <begin position="185"/>
        <end position="216"/>
    </location>
</feature>
<sequence length="216" mass="24604">MMKKILSEWLGYWRFRRELAQLQRSQFARDQFKQGYLVGYHKGRLHERVGALNLLEPDLDPPHPQVQIANIAVDVGMRDLLEALWKWGLWTQFSCQGDPDKFAPHEPYGREYATQIVFSTFDEAVTFTKKSASLLGFKNHSEGGLVLRTMAPMDGETARAEVTFSPLLLPEITALWVEFEKTPTVAAEQSSAPRRKQSGQMVDVGRLAADQKIRPE</sequence>
<gene>
    <name evidence="2" type="ORF">NNL39_07495</name>
</gene>
<accession>A0ABY5FTG8</accession>
<protein>
    <submittedName>
        <fullName evidence="2">Uncharacterized protein</fullName>
    </submittedName>
</protein>